<evidence type="ECO:0000259" key="2">
    <source>
        <dbReference type="Pfam" id="PF25406"/>
    </source>
</evidence>
<feature type="compositionally biased region" description="Polar residues" evidence="1">
    <location>
        <begin position="67"/>
        <end position="83"/>
    </location>
</feature>
<dbReference type="Proteomes" id="UP000031737">
    <property type="component" value="Unassembled WGS sequence"/>
</dbReference>
<feature type="region of interest" description="Disordered" evidence="1">
    <location>
        <begin position="321"/>
        <end position="344"/>
    </location>
</feature>
<dbReference type="EMBL" id="AUPL01005324">
    <property type="protein sequence ID" value="ESL06994.1"/>
    <property type="molecule type" value="Genomic_DNA"/>
</dbReference>
<dbReference type="OrthoDB" id="243206at2759"/>
<feature type="region of interest" description="Disordered" evidence="1">
    <location>
        <begin position="433"/>
        <end position="461"/>
    </location>
</feature>
<reference evidence="3 4" key="1">
    <citation type="submission" date="2013-07" db="EMBL/GenBank/DDBJ databases">
        <authorList>
            <person name="Stoco P.H."/>
            <person name="Wagner G."/>
            <person name="Gerber A."/>
            <person name="Zaha A."/>
            <person name="Thompson C."/>
            <person name="Bartholomeu D.C."/>
            <person name="Luckemeyer D.D."/>
            <person name="Bahia D."/>
            <person name="Loreto E."/>
            <person name="Prestes E.B."/>
            <person name="Lima F.M."/>
            <person name="Rodrigues-Luiz G."/>
            <person name="Vallejo G.A."/>
            <person name="Filho J.F."/>
            <person name="Monteiro K.M."/>
            <person name="Tyler K.M."/>
            <person name="de Almeida L.G."/>
            <person name="Ortiz M.F."/>
            <person name="Siervo M.A."/>
            <person name="de Moraes M.H."/>
            <person name="Cunha O.L."/>
            <person name="Mendonca-Neto R."/>
            <person name="Silva R."/>
            <person name="Teixeira S.M."/>
            <person name="Murta S.M."/>
            <person name="Sincero T.C."/>
            <person name="Mendes T.A."/>
            <person name="Urmenyi T.P."/>
            <person name="Silva V.G."/>
            <person name="da Rocha W.D."/>
            <person name="Andersson B."/>
            <person name="Romanha A.J."/>
            <person name="Steindel M."/>
            <person name="de Vasconcelos A.T."/>
            <person name="Grisard E.C."/>
        </authorList>
    </citation>
    <scope>NUCLEOTIDE SEQUENCE [LARGE SCALE GENOMIC DNA]</scope>
    <source>
        <strain evidence="3 4">SC58</strain>
    </source>
</reference>
<proteinExistence type="predicted"/>
<gene>
    <name evidence="3" type="ORF">TRSC58_05324</name>
</gene>
<feature type="region of interest" description="Disordered" evidence="1">
    <location>
        <begin position="232"/>
        <end position="308"/>
    </location>
</feature>
<evidence type="ECO:0000313" key="4">
    <source>
        <dbReference type="Proteomes" id="UP000031737"/>
    </source>
</evidence>
<evidence type="ECO:0000256" key="1">
    <source>
        <dbReference type="SAM" id="MobiDB-lite"/>
    </source>
</evidence>
<comment type="caution">
    <text evidence="3">The sequence shown here is derived from an EMBL/GenBank/DDBJ whole genome shotgun (WGS) entry which is preliminary data.</text>
</comment>
<feature type="compositionally biased region" description="Basic and acidic residues" evidence="1">
    <location>
        <begin position="105"/>
        <end position="123"/>
    </location>
</feature>
<feature type="region of interest" description="Disordered" evidence="1">
    <location>
        <begin position="57"/>
        <end position="213"/>
    </location>
</feature>
<dbReference type="InterPro" id="IPR057608">
    <property type="entry name" value="PH_2_kinetoplastids"/>
</dbReference>
<feature type="region of interest" description="Disordered" evidence="1">
    <location>
        <begin position="26"/>
        <end position="45"/>
    </location>
</feature>
<feature type="compositionally biased region" description="Basic and acidic residues" evidence="1">
    <location>
        <begin position="258"/>
        <end position="276"/>
    </location>
</feature>
<dbReference type="VEuPathDB" id="TriTrypDB:TRSC58_05324"/>
<organism evidence="3 4">
    <name type="scientific">Trypanosoma rangeli SC58</name>
    <dbReference type="NCBI Taxonomy" id="429131"/>
    <lineage>
        <taxon>Eukaryota</taxon>
        <taxon>Discoba</taxon>
        <taxon>Euglenozoa</taxon>
        <taxon>Kinetoplastea</taxon>
        <taxon>Metakinetoplastina</taxon>
        <taxon>Trypanosomatida</taxon>
        <taxon>Trypanosomatidae</taxon>
        <taxon>Trypanosoma</taxon>
        <taxon>Herpetosoma</taxon>
    </lineage>
</organism>
<feature type="compositionally biased region" description="Basic and acidic residues" evidence="1">
    <location>
        <begin position="178"/>
        <end position="197"/>
    </location>
</feature>
<accession>A0A061IWE8</accession>
<sequence length="691" mass="75972">MSRWQRTPRGRSAEVEDSIQYLRRYLGDAAPDTRQRPASSTSQVGGAVAAGVLPASVVHSEWGTGRTRGSVSPGKSNDQTPTSAREPRHGSGGGDGLSRHPSSPRRGEEFLHTEQRRTPREQATRGATSFFHEPLRLQYSSTVSAPAGRPPLPRHQQQQRQDAAVALKGASTGGWEDASPRRDAATTGREWRRETGDTHPSYQRDAVSHLGRINGDSRDRLVFDAEASQYDHYHSHRRRQGTSHNEGLVGDDTYYGDGVEKSEGNEEERSHMREGKALLTNRDTSSLKGGGASQHRTVGSDLSPDGRLNASATVYVGSGMRQSTLNGLPPSSGKLSGERTRPQDVFPYPKHEDNLRSMLFYLKNHYALEPQESLRGIETMTPEDVLDLAQCFYVDAYRAVRRARDAAGVGRAGFTEQDPPADCVVGALSDSELPTRTREVSEEGMEATAPVPLPQSLPPSSSLIQRATSRRTSPQQVWRPHAAVASGGGVAIETPSGRSHPPLRSRAPLDYLTSEGANASVLSGGTLISMEPPHEPGSGIIKRPLKELMPLLRRGSTLCKHVEDGHPHMRFFRVEDHLGEYRGKEVLTPHFVWYSTAKDKKPVTALNLLSLLGVHILFTDTSGQFLKLFRRKKGIVVDHSQRPVARGMCVVFQFESRDVAVSFLTEEDRQIWVGGMMGVVEKNRLLAPRLN</sequence>
<name>A0A061IWE8_TRYRA</name>
<dbReference type="Pfam" id="PF25406">
    <property type="entry name" value="PH_31"/>
    <property type="match status" value="1"/>
</dbReference>
<keyword evidence="4" id="KW-1185">Reference proteome</keyword>
<feature type="domain" description="PH-like" evidence="2">
    <location>
        <begin position="535"/>
        <end position="684"/>
    </location>
</feature>
<dbReference type="AlphaFoldDB" id="A0A061IWE8"/>
<protein>
    <recommendedName>
        <fullName evidence="2">PH-like domain-containing protein</fullName>
    </recommendedName>
</protein>
<evidence type="ECO:0000313" key="3">
    <source>
        <dbReference type="EMBL" id="ESL06994.1"/>
    </source>
</evidence>